<dbReference type="CDD" id="cd21044">
    <property type="entry name" value="Rab11BD_RAB3IP_like"/>
    <property type="match status" value="1"/>
</dbReference>
<name>A0A642VDQ3_9ASCO</name>
<keyword evidence="6" id="KW-1185">Reference proteome</keyword>
<feature type="region of interest" description="Disordered" evidence="3">
    <location>
        <begin position="283"/>
        <end position="328"/>
    </location>
</feature>
<dbReference type="InterPro" id="IPR040351">
    <property type="entry name" value="RAB3IL/RAB3IP/Sec2"/>
</dbReference>
<dbReference type="VEuPathDB" id="FungiDB:TRICI_000330"/>
<feature type="region of interest" description="Disordered" evidence="3">
    <location>
        <begin position="590"/>
        <end position="685"/>
    </location>
</feature>
<comment type="caution">
    <text evidence="5">The sequence shown here is derived from an EMBL/GenBank/DDBJ whole genome shotgun (WGS) entry which is preliminary data.</text>
</comment>
<proteinExistence type="predicted"/>
<organism evidence="5 6">
    <name type="scientific">Trichomonascus ciferrii</name>
    <dbReference type="NCBI Taxonomy" id="44093"/>
    <lineage>
        <taxon>Eukaryota</taxon>
        <taxon>Fungi</taxon>
        <taxon>Dikarya</taxon>
        <taxon>Ascomycota</taxon>
        <taxon>Saccharomycotina</taxon>
        <taxon>Dipodascomycetes</taxon>
        <taxon>Dipodascales</taxon>
        <taxon>Trichomonascaceae</taxon>
        <taxon>Trichomonascus</taxon>
        <taxon>Trichomonascus ciferrii complex</taxon>
    </lineage>
</organism>
<evidence type="ECO:0000259" key="4">
    <source>
        <dbReference type="Pfam" id="PF06428"/>
    </source>
</evidence>
<reference evidence="5" key="1">
    <citation type="journal article" date="2019" name="G3 (Bethesda)">
        <title>Genome Assemblies of Two Rare Opportunistic Yeast Pathogens: Diutina rugosa (syn. Candida rugosa) and Trichomonascus ciferrii (syn. Candida ciferrii).</title>
        <authorList>
            <person name="Mixao V."/>
            <person name="Saus E."/>
            <person name="Hansen A.P."/>
            <person name="Lass-Florl C."/>
            <person name="Gabaldon T."/>
        </authorList>
    </citation>
    <scope>NUCLEOTIDE SEQUENCE</scope>
    <source>
        <strain evidence="5">CBS 4856</strain>
    </source>
</reference>
<dbReference type="Pfam" id="PF25555">
    <property type="entry name" value="RAB3A-like_C"/>
    <property type="match status" value="1"/>
</dbReference>
<dbReference type="GO" id="GO:0005085">
    <property type="term" value="F:guanyl-nucleotide exchange factor activity"/>
    <property type="evidence" value="ECO:0007669"/>
    <property type="project" value="InterPro"/>
</dbReference>
<feature type="compositionally biased region" description="Basic and acidic residues" evidence="3">
    <location>
        <begin position="611"/>
        <end position="666"/>
    </location>
</feature>
<dbReference type="GO" id="GO:0070319">
    <property type="term" value="C:Golgi to plasma membrane transport vesicle"/>
    <property type="evidence" value="ECO:0007669"/>
    <property type="project" value="TreeGrafter"/>
</dbReference>
<feature type="compositionally biased region" description="Low complexity" evidence="3">
    <location>
        <begin position="285"/>
        <end position="304"/>
    </location>
</feature>
<dbReference type="Pfam" id="PF06428">
    <property type="entry name" value="Sec2p"/>
    <property type="match status" value="1"/>
</dbReference>
<evidence type="ECO:0000313" key="5">
    <source>
        <dbReference type="EMBL" id="KAA8917513.1"/>
    </source>
</evidence>
<dbReference type="AlphaFoldDB" id="A0A642VDQ3"/>
<dbReference type="OrthoDB" id="1748564at2759"/>
<keyword evidence="1 2" id="KW-0175">Coiled coil</keyword>
<feature type="compositionally biased region" description="Low complexity" evidence="3">
    <location>
        <begin position="312"/>
        <end position="328"/>
    </location>
</feature>
<gene>
    <name evidence="5" type="ORF">TRICI_000330</name>
</gene>
<feature type="compositionally biased region" description="Low complexity" evidence="3">
    <location>
        <begin position="590"/>
        <end position="603"/>
    </location>
</feature>
<dbReference type="PANTHER" id="PTHR14430">
    <property type="entry name" value="RABIN3-RELATED"/>
    <property type="match status" value="1"/>
</dbReference>
<dbReference type="Proteomes" id="UP000761534">
    <property type="component" value="Unassembled WGS sequence"/>
</dbReference>
<evidence type="ECO:0000256" key="3">
    <source>
        <dbReference type="SAM" id="MobiDB-lite"/>
    </source>
</evidence>
<evidence type="ECO:0000313" key="6">
    <source>
        <dbReference type="Proteomes" id="UP000761534"/>
    </source>
</evidence>
<evidence type="ECO:0000256" key="2">
    <source>
        <dbReference type="SAM" id="Coils"/>
    </source>
</evidence>
<dbReference type="EMBL" id="SWFS01000029">
    <property type="protein sequence ID" value="KAA8917513.1"/>
    <property type="molecule type" value="Genomic_DNA"/>
</dbReference>
<dbReference type="GO" id="GO:0051286">
    <property type="term" value="C:cell tip"/>
    <property type="evidence" value="ECO:0007669"/>
    <property type="project" value="TreeGrafter"/>
</dbReference>
<feature type="coiled-coil region" evidence="2">
    <location>
        <begin position="25"/>
        <end position="162"/>
    </location>
</feature>
<dbReference type="SUPFAM" id="SSF144284">
    <property type="entry name" value="Sec2 N-terminal region"/>
    <property type="match status" value="1"/>
</dbReference>
<dbReference type="PANTHER" id="PTHR14430:SF0">
    <property type="entry name" value="SEC2P DOMAIN-CONTAINING PROTEIN"/>
    <property type="match status" value="1"/>
</dbReference>
<sequence length="685" mass="75528">MSEETTGTSKEMDITSEVTALSTKLIQAIDRQADLEDQVQVLRKELDASRRDKMELEDRISNGEYVEKAVADRALNDKDVAEKESARLQGEIEELTGSLFDEANKMVAEANRETAEWARRNTQLQLQIKEKDSLLENLQQQLKGLKSVLQDLTDQQQEEQQEEEYNKRMSTGLFLNTNMSGATPTSSLQPSPFAKDDTDQASASSVLSNTDQQVPPPSSTEENTTNSYFNHESTATMMPPPSSDVSNFSLSSVVRPIVRRDLQAFKDFRSLTVHINYVNSIRSRSPSTAAATESSDSSSNNPQSSTPPPAPASSSSPTASPSATTTTNTNRYSFHFQTASIMGTPHSVAAATAAGTATGGGAAPTPYVAPSLKEFRFFKRALVEDIEPTLRLDLAPGLSWLGRRTVMSSILDGTAVVEPISGVNEAYKFLGSELLDQHHRTNNSNSHLYAYPASGPPVATRVACKLCGEARTSSLLYARMHNLKTGNSNHHQSDSGSGFAAAFGISKDKDKDKEKDSSSEEIVSSGHPLCYYCVNRVRSVCDFVMFLRSIRDGVWKADDEGSLARAWEECIRLRERMFWARVGGSFPWGAGPVPGTPSSTTPSLHNNPKRSTLDLADRLDRVGIHKPKADRQKQQEDDNEKQEHNHHDDDDQTRPTETEKENKEPTSEDEEEEFLDSYADTPDNK</sequence>
<feature type="region of interest" description="Disordered" evidence="3">
    <location>
        <begin position="175"/>
        <end position="226"/>
    </location>
</feature>
<feature type="compositionally biased region" description="Polar residues" evidence="3">
    <location>
        <begin position="175"/>
        <end position="190"/>
    </location>
</feature>
<protein>
    <recommendedName>
        <fullName evidence="4">GDP/GTP exchange factor Sec2 N-terminal domain-containing protein</fullName>
    </recommendedName>
</protein>
<dbReference type="InterPro" id="IPR009449">
    <property type="entry name" value="Sec2_N"/>
</dbReference>
<feature type="compositionally biased region" description="Polar residues" evidence="3">
    <location>
        <begin position="200"/>
        <end position="226"/>
    </location>
</feature>
<dbReference type="GO" id="GO:0006887">
    <property type="term" value="P:exocytosis"/>
    <property type="evidence" value="ECO:0007669"/>
    <property type="project" value="TreeGrafter"/>
</dbReference>
<accession>A0A642VDQ3</accession>
<evidence type="ECO:0000256" key="1">
    <source>
        <dbReference type="ARBA" id="ARBA00023054"/>
    </source>
</evidence>
<feature type="domain" description="GDP/GTP exchange factor Sec2 N-terminal" evidence="4">
    <location>
        <begin position="32"/>
        <end position="152"/>
    </location>
</feature>
<dbReference type="Gene3D" id="6.10.140.910">
    <property type="match status" value="1"/>
</dbReference>